<keyword evidence="3 7" id="KW-0547">Nucleotide-binding</keyword>
<dbReference type="GO" id="GO:0009117">
    <property type="term" value="P:nucleotide metabolic process"/>
    <property type="evidence" value="ECO:0007669"/>
    <property type="project" value="UniProtKB-KW"/>
</dbReference>
<comment type="subunit">
    <text evidence="7">Homodimer.</text>
</comment>
<feature type="binding site" evidence="7">
    <location>
        <position position="60"/>
    </location>
    <ligand>
        <name>Mg(2+)</name>
        <dbReference type="ChEBI" id="CHEBI:18420"/>
    </ligand>
</feature>
<feature type="binding site" evidence="7">
    <location>
        <position position="31"/>
    </location>
    <ligand>
        <name>Mg(2+)</name>
        <dbReference type="ChEBI" id="CHEBI:18420"/>
    </ligand>
</feature>
<feature type="binding site" evidence="7">
    <location>
        <position position="158"/>
    </location>
    <ligand>
        <name>substrate</name>
    </ligand>
</feature>
<evidence type="ECO:0000256" key="3">
    <source>
        <dbReference type="ARBA" id="ARBA00022741"/>
    </source>
</evidence>
<dbReference type="Pfam" id="PF01725">
    <property type="entry name" value="Ham1p_like"/>
    <property type="match status" value="1"/>
</dbReference>
<keyword evidence="6 7" id="KW-0546">Nucleotide metabolism</keyword>
<dbReference type="GO" id="GO:0005737">
    <property type="term" value="C:cytoplasm"/>
    <property type="evidence" value="ECO:0007669"/>
    <property type="project" value="TreeGrafter"/>
</dbReference>
<dbReference type="PANTHER" id="PTHR11067">
    <property type="entry name" value="INOSINE TRIPHOSPHATE PYROPHOSPHATASE/HAM1 PROTEIN"/>
    <property type="match status" value="1"/>
</dbReference>
<name>B5I9Q7_ACIB4</name>
<keyword evidence="10" id="KW-1185">Reference proteome</keyword>
<comment type="cofactor">
    <cofactor evidence="7">
        <name>Mg(2+)</name>
        <dbReference type="ChEBI" id="CHEBI:18420"/>
    </cofactor>
    <text evidence="7">Binds 1 Mg(2+) ion per subunit.</text>
</comment>
<dbReference type="InterPro" id="IPR029001">
    <property type="entry name" value="ITPase-like_fam"/>
</dbReference>
<dbReference type="InterPro" id="IPR020922">
    <property type="entry name" value="dITP/XTP_pyrophosphatase"/>
</dbReference>
<dbReference type="HAMAP" id="MF_01405">
    <property type="entry name" value="Non_canon_purine_NTPase"/>
    <property type="match status" value="1"/>
</dbReference>
<dbReference type="NCBIfam" id="TIGR00042">
    <property type="entry name" value="RdgB/HAM1 family non-canonical purine NTP pyrophosphatase"/>
    <property type="match status" value="1"/>
</dbReference>
<gene>
    <name evidence="9" type="ordered locus">Aboo_0656</name>
</gene>
<dbReference type="EMBL" id="CP001941">
    <property type="protein sequence ID" value="ADD08467.1"/>
    <property type="molecule type" value="Genomic_DNA"/>
</dbReference>
<feature type="active site" description="Proton acceptor" evidence="7">
    <location>
        <position position="60"/>
    </location>
</feature>
<proteinExistence type="inferred from homology"/>
<feature type="binding site" evidence="7">
    <location>
        <begin position="6"/>
        <end position="11"/>
    </location>
    <ligand>
        <name>substrate</name>
    </ligand>
</feature>
<dbReference type="GO" id="GO:0009146">
    <property type="term" value="P:purine nucleoside triphosphate catabolic process"/>
    <property type="evidence" value="ECO:0007669"/>
    <property type="project" value="UniProtKB-UniRule"/>
</dbReference>
<comment type="catalytic activity">
    <reaction evidence="7">
        <text>ITP + H2O = IMP + diphosphate + H(+)</text>
        <dbReference type="Rhea" id="RHEA:29399"/>
        <dbReference type="ChEBI" id="CHEBI:15377"/>
        <dbReference type="ChEBI" id="CHEBI:15378"/>
        <dbReference type="ChEBI" id="CHEBI:33019"/>
        <dbReference type="ChEBI" id="CHEBI:58053"/>
        <dbReference type="ChEBI" id="CHEBI:61402"/>
        <dbReference type="EC" id="3.6.1.66"/>
    </reaction>
</comment>
<protein>
    <recommendedName>
        <fullName evidence="7">dITP/XTP pyrophosphatase</fullName>
        <ecNumber evidence="7">3.6.1.66</ecNumber>
    </recommendedName>
    <alternativeName>
        <fullName evidence="7">Non-canonical purine NTP pyrophosphatase</fullName>
    </alternativeName>
    <alternativeName>
        <fullName evidence="7">Non-standard purine NTP pyrophosphatase</fullName>
    </alternativeName>
    <alternativeName>
        <fullName evidence="7">Nucleoside-triphosphate diphosphatase</fullName>
    </alternativeName>
    <alternativeName>
        <fullName evidence="7">Nucleoside-triphosphate pyrophosphatase</fullName>
        <shortName evidence="7">NTPase</shortName>
    </alternativeName>
</protein>
<evidence type="ECO:0000256" key="1">
    <source>
        <dbReference type="ARBA" id="ARBA00008023"/>
    </source>
</evidence>
<dbReference type="eggNOG" id="arCOG04184">
    <property type="taxonomic scope" value="Archaea"/>
</dbReference>
<dbReference type="SUPFAM" id="SSF52972">
    <property type="entry name" value="ITPase-like"/>
    <property type="match status" value="1"/>
</dbReference>
<dbReference type="GO" id="GO:0036220">
    <property type="term" value="F:ITP diphosphatase activity"/>
    <property type="evidence" value="ECO:0007669"/>
    <property type="project" value="UniProtKB-UniRule"/>
</dbReference>
<evidence type="ECO:0000256" key="2">
    <source>
        <dbReference type="ARBA" id="ARBA00022723"/>
    </source>
</evidence>
<dbReference type="HOGENOM" id="CLU_082080_1_0_2"/>
<keyword evidence="4 7" id="KW-0378">Hydrolase</keyword>
<dbReference type="GO" id="GO:0035870">
    <property type="term" value="F:dITP diphosphatase activity"/>
    <property type="evidence" value="ECO:0007669"/>
    <property type="project" value="UniProtKB-UniRule"/>
</dbReference>
<dbReference type="EC" id="3.6.1.66" evidence="7"/>
<dbReference type="GO" id="GO:0036222">
    <property type="term" value="F:XTP diphosphatase activity"/>
    <property type="evidence" value="ECO:0007669"/>
    <property type="project" value="UniProtKB-UniRule"/>
</dbReference>
<evidence type="ECO:0000256" key="8">
    <source>
        <dbReference type="RuleBase" id="RU003781"/>
    </source>
</evidence>
<dbReference type="GO" id="GO:0017111">
    <property type="term" value="F:ribonucleoside triphosphate phosphatase activity"/>
    <property type="evidence" value="ECO:0007669"/>
    <property type="project" value="InterPro"/>
</dbReference>
<dbReference type="GeneID" id="8827602"/>
<accession>B5I9Q7</accession>
<comment type="catalytic activity">
    <reaction evidence="7">
        <text>XTP + H2O = XMP + diphosphate + H(+)</text>
        <dbReference type="Rhea" id="RHEA:28610"/>
        <dbReference type="ChEBI" id="CHEBI:15377"/>
        <dbReference type="ChEBI" id="CHEBI:15378"/>
        <dbReference type="ChEBI" id="CHEBI:33019"/>
        <dbReference type="ChEBI" id="CHEBI:57464"/>
        <dbReference type="ChEBI" id="CHEBI:61314"/>
        <dbReference type="EC" id="3.6.1.66"/>
    </reaction>
</comment>
<evidence type="ECO:0000256" key="7">
    <source>
        <dbReference type="HAMAP-Rule" id="MF_01405"/>
    </source>
</evidence>
<dbReference type="InterPro" id="IPR002637">
    <property type="entry name" value="RdgB/HAM1"/>
</dbReference>
<evidence type="ECO:0000256" key="6">
    <source>
        <dbReference type="ARBA" id="ARBA00023080"/>
    </source>
</evidence>
<organism evidence="9 10">
    <name type="scientific">Aciduliprofundum boonei (strain DSM 19572 / T469)</name>
    <dbReference type="NCBI Taxonomy" id="439481"/>
    <lineage>
        <taxon>Archaea</taxon>
        <taxon>Methanobacteriati</taxon>
        <taxon>Thermoplasmatota</taxon>
        <taxon>DHVE2 group</taxon>
        <taxon>Candidatus Aciduliprofundum</taxon>
    </lineage>
</organism>
<evidence type="ECO:0000313" key="9">
    <source>
        <dbReference type="EMBL" id="ADD08467.1"/>
    </source>
</evidence>
<dbReference type="KEGG" id="abi:Aboo_0656"/>
<feature type="binding site" evidence="7">
    <location>
        <begin position="135"/>
        <end position="138"/>
    </location>
    <ligand>
        <name>substrate</name>
    </ligand>
</feature>
<evidence type="ECO:0000256" key="4">
    <source>
        <dbReference type="ARBA" id="ARBA00022801"/>
    </source>
</evidence>
<dbReference type="RefSeq" id="WP_008082216.1">
    <property type="nucleotide sequence ID" value="NC_013926.1"/>
</dbReference>
<dbReference type="PANTHER" id="PTHR11067:SF9">
    <property type="entry name" value="INOSINE TRIPHOSPHATE PYROPHOSPHATASE"/>
    <property type="match status" value="1"/>
</dbReference>
<feature type="binding site" evidence="7">
    <location>
        <begin position="163"/>
        <end position="164"/>
    </location>
    <ligand>
        <name>substrate</name>
    </ligand>
</feature>
<sequence>MFKIITHNKHKFEEMQKVVPDLEMLSMEYPEIQANSLEEVVDFSLDYLAERIEGNFIIDDSGLFIHSLNNFPGVYSAYVFDTIGNMGILKLMEGIEDRRAIFKTVIGVRLEGQNFKFVGLCHGHIAKEPRGTNGFGYDPIFVPEGDDRTFAEMSTEEKNKVSHRGKAIRKVSSFLHRFGFI</sequence>
<evidence type="ECO:0000256" key="5">
    <source>
        <dbReference type="ARBA" id="ARBA00022842"/>
    </source>
</evidence>
<keyword evidence="2 7" id="KW-0479">Metal-binding</keyword>
<dbReference type="AlphaFoldDB" id="B5I9Q7"/>
<dbReference type="NCBIfam" id="NF011396">
    <property type="entry name" value="PRK14821.1"/>
    <property type="match status" value="1"/>
</dbReference>
<comment type="catalytic activity">
    <reaction evidence="7">
        <text>dITP + H2O = dIMP + diphosphate + H(+)</text>
        <dbReference type="Rhea" id="RHEA:28342"/>
        <dbReference type="ChEBI" id="CHEBI:15377"/>
        <dbReference type="ChEBI" id="CHEBI:15378"/>
        <dbReference type="ChEBI" id="CHEBI:33019"/>
        <dbReference type="ChEBI" id="CHEBI:61194"/>
        <dbReference type="ChEBI" id="CHEBI:61382"/>
        <dbReference type="EC" id="3.6.1.66"/>
    </reaction>
</comment>
<dbReference type="CDD" id="cd00515">
    <property type="entry name" value="HAM1"/>
    <property type="match status" value="1"/>
</dbReference>
<dbReference type="Gene3D" id="3.90.950.10">
    <property type="match status" value="1"/>
</dbReference>
<dbReference type="OrthoDB" id="372108at2157"/>
<dbReference type="GO" id="GO:0000166">
    <property type="term" value="F:nucleotide binding"/>
    <property type="evidence" value="ECO:0007669"/>
    <property type="project" value="UniProtKB-KW"/>
</dbReference>
<dbReference type="Proteomes" id="UP000001400">
    <property type="component" value="Chromosome"/>
</dbReference>
<evidence type="ECO:0000313" key="10">
    <source>
        <dbReference type="Proteomes" id="UP000001400"/>
    </source>
</evidence>
<reference evidence="9" key="1">
    <citation type="submission" date="2010-02" db="EMBL/GenBank/DDBJ databases">
        <title>Complete sequence of Aciduliprofundum boonei T469.</title>
        <authorList>
            <consortium name="US DOE Joint Genome Institute"/>
            <person name="Lucas S."/>
            <person name="Copeland A."/>
            <person name="Lapidus A."/>
            <person name="Cheng J.-F."/>
            <person name="Bruce D."/>
            <person name="Goodwin L."/>
            <person name="Pitluck S."/>
            <person name="Saunders E."/>
            <person name="Detter J.C."/>
            <person name="Han C."/>
            <person name="Tapia R."/>
            <person name="Land M."/>
            <person name="Hauser L."/>
            <person name="Kyrpides N."/>
            <person name="Mikhailova N."/>
            <person name="Flores G."/>
            <person name="Reysenbach A.-L."/>
            <person name="Woyke T."/>
        </authorList>
    </citation>
    <scope>NUCLEOTIDE SEQUENCE</scope>
    <source>
        <strain evidence="9">T469</strain>
    </source>
</reference>
<comment type="function">
    <text evidence="7">Pyrophosphatase that catalyzes the hydrolysis of nucleoside triphosphates to their monophosphate derivatives, with a high preference for the non-canonical purine nucleotides XTP (xanthosine triphosphate), dITP (deoxyinosine triphosphate) and ITP. Seems to function as a house-cleaning enzyme that removes non-canonical purine nucleotides from the nucleotide pool, thus preventing their incorporation into DNA/RNA and avoiding chromosomal lesions.</text>
</comment>
<comment type="similarity">
    <text evidence="1 7 8">Belongs to the HAM1 NTPase family.</text>
</comment>
<feature type="binding site" evidence="7">
    <location>
        <position position="61"/>
    </location>
    <ligand>
        <name>substrate</name>
    </ligand>
</feature>
<dbReference type="GO" id="GO:0046872">
    <property type="term" value="F:metal ion binding"/>
    <property type="evidence" value="ECO:0007669"/>
    <property type="project" value="UniProtKB-KW"/>
</dbReference>
<keyword evidence="5 7" id="KW-0460">Magnesium</keyword>
<dbReference type="STRING" id="439481.Aboo_0656"/>